<keyword evidence="4" id="KW-1185">Reference proteome</keyword>
<protein>
    <submittedName>
        <fullName evidence="3">Por secretion system C-terminal sorting domain-containing protein</fullName>
    </submittedName>
</protein>
<dbReference type="InterPro" id="IPR026444">
    <property type="entry name" value="Secre_tail"/>
</dbReference>
<proteinExistence type="predicted"/>
<dbReference type="InterPro" id="IPR013320">
    <property type="entry name" value="ConA-like_dom_sf"/>
</dbReference>
<evidence type="ECO:0000259" key="2">
    <source>
        <dbReference type="Pfam" id="PF18962"/>
    </source>
</evidence>
<dbReference type="Gene3D" id="2.60.40.2030">
    <property type="match status" value="1"/>
</dbReference>
<dbReference type="SUPFAM" id="SSF141072">
    <property type="entry name" value="CalX-like"/>
    <property type="match status" value="1"/>
</dbReference>
<evidence type="ECO:0000313" key="3">
    <source>
        <dbReference type="EMBL" id="SDS15248.1"/>
    </source>
</evidence>
<feature type="domain" description="Secretion system C-terminal sorting" evidence="2">
    <location>
        <begin position="1647"/>
        <end position="1700"/>
    </location>
</feature>
<organism evidence="3 4">
    <name type="scientific">Winogradskyella sediminis</name>
    <dbReference type="NCBI Taxonomy" id="1382466"/>
    <lineage>
        <taxon>Bacteria</taxon>
        <taxon>Pseudomonadati</taxon>
        <taxon>Bacteroidota</taxon>
        <taxon>Flavobacteriia</taxon>
        <taxon>Flavobacteriales</taxon>
        <taxon>Flavobacteriaceae</taxon>
        <taxon>Winogradskyella</taxon>
    </lineage>
</organism>
<name>A0A1H1PVK4_9FLAO</name>
<dbReference type="EMBL" id="LT629774">
    <property type="protein sequence ID" value="SDS15248.1"/>
    <property type="molecule type" value="Genomic_DNA"/>
</dbReference>
<reference evidence="3 4" key="1">
    <citation type="submission" date="2016-10" db="EMBL/GenBank/DDBJ databases">
        <authorList>
            <person name="Varghese N."/>
            <person name="Submissions S."/>
        </authorList>
    </citation>
    <scope>NUCLEOTIDE SEQUENCE [LARGE SCALE GENOMIC DNA]</scope>
    <source>
        <strain evidence="3 4">RHA_55</strain>
    </source>
</reference>
<dbReference type="NCBIfam" id="TIGR04183">
    <property type="entry name" value="Por_Secre_tail"/>
    <property type="match status" value="1"/>
</dbReference>
<dbReference type="Gene3D" id="2.60.120.200">
    <property type="match status" value="1"/>
</dbReference>
<gene>
    <name evidence="3" type="ORF">SAMN04489797_0984</name>
</gene>
<evidence type="ECO:0000256" key="1">
    <source>
        <dbReference type="ARBA" id="ARBA00022729"/>
    </source>
</evidence>
<dbReference type="InterPro" id="IPR038081">
    <property type="entry name" value="CalX-like_sf"/>
</dbReference>
<dbReference type="Pfam" id="PF18962">
    <property type="entry name" value="Por_Secre_tail"/>
    <property type="match status" value="1"/>
</dbReference>
<dbReference type="Proteomes" id="UP000198963">
    <property type="component" value="Chromosome I"/>
</dbReference>
<dbReference type="GO" id="GO:0004553">
    <property type="term" value="F:hydrolase activity, hydrolyzing O-glycosyl compounds"/>
    <property type="evidence" value="ECO:0007669"/>
    <property type="project" value="UniProtKB-ARBA"/>
</dbReference>
<evidence type="ECO:0000313" key="4">
    <source>
        <dbReference type="Proteomes" id="UP000198963"/>
    </source>
</evidence>
<sequence length="1701" mass="181773">MKHIYVFLIALFIGSIGFGQGFENFDNSNATGSYGIDSFEGNNNITWSYNRSRDANGDNNNSGIDLPALMLRRLSDDSKVTSGTISGGIGDFSVKLYKGFTGTGNRQVELFINGVSQGTSTPFDDFDEHIFSVSGINIQGDFTIEIRNIASRQVIIDDITWTAFSASGPANPTTFSATTSSSSQINLAYDDNTDGDDIIIVFDTDNTFTTPLGTPTSVGTAFAGGTILYDSNGSGTYNHTGLSASTTYYYMAYSYDGTEYSAGLSAGAMTPCATVSSFPFTEGFEGGVLPTCWSQEYETGTTDWTYTDGDSNALSAYTGSFNAQFYNTSGDQTKLISPALDLSGVSNPTLSYWHAQEEWSPDQDELRVYYKTSAGGTWTLIPGQEFTSSIGSWTQESVLLPNPSSDYYIAFDATGDYGRGVVLDDIEINGEIPTTDTLVMFTSSSAFVSEGVGTYDLEFSITNEDALNATTFDVALTTGDASDINTYTTQTVTFPANSSANQTLTIAVTDDAVLETDETLTFTIQNVTGGNNAAVGILDTFDLTITNNDLPPPTSLPYSEDFSDCFAAEWTPYDEAGNDFWDCSGGEYVINGYTGTDDIDWLISDFSIDFDAYTSVNIDVTTQEQYGDTTNTPGEFELLYSTDYTGGDPTTATWTALSFDPNNTSSYGTLSPASVTSVDASSITGTAYLAFKYDMNFGSGAEDWRVQNIDIYEDIALDADTEVYESMTQIAGNTYYANAITTSATAKDALAFIIEDQGTTDGEPTQVTTMRFVPGPNNTADWSDHIQGITLYDENFVDYSPTTTITDSELILEFGTPISIADGTALEFFFGFYLNTTNIVDQSIIQFQINETSHGFEADASGSNFADSLLFEDVVGNNFTIDVYVAQLIFSQQPSNTFVNTAMTPDISVAAVDINGNIDTSYNLDIEITSSGTLSGSPLVATPVNGVATFVGVTHTALGTALVLTADDDLYPAITSTPFDIEAMPVGPVVIAIQDFDNTTPEWTYTNEISFFDNTWGGDGYYGIIDIASAFPIDYENMQGNILGENDLDDEDDYGTAGFATTTFATIDISTYNNVELTFDWDVVGYNANNDDARYEVFYDGVGQGTVYLLDGNNTEENGEGTVTISIPDSVNNIALEIEIRNNGGDGYSGFDNFKLEGDVISTSTTYTFNGTWSPSNPNGAATASDDIVITSGDASISSDTAINSVTVNPGAALTVDASTTLTVTDAVTLESSSTSYSSLILDGAISGTIQYERHVNGNAGLGDTNAIGDNDLVTPPLSGQTFGAFAAANSNLLTNPVDATEKAFAIFDKSTGDYENYNTTDNASTLLTAGTGYRAATSNTATLVFTGTANSGDVTLDIDHSGPSYQEWNLIGNPYPSYLDAEAFLNYEVATGIKNMDLLGDTSGIYGYDGNAENGWDIINLANAAGRLITPGQGFLVGADATNAASYGLEFKTSMRAIGNSDDFIAGRDANTLTYLKLNASTASESYTTQFYFNAVATQGLDAGYDATIWGGTAPNFALFSHLIEDNNGLPMALQALDVTDLSNVTIPLGVNANQGEQLTFSINASTLPSTVNVYLEDNVANTSTLLNTTDYILTPNTALNGTGRFYLRVSNSTLSTIDQTLEHLSIYTHKTDKSIVVAGQLSAPTTATIYDAQGRLVVSTLLQSTERSQAIDVSALNTGIYVVKLHNASQNKTQKVIIR</sequence>
<dbReference type="GO" id="GO:0005975">
    <property type="term" value="P:carbohydrate metabolic process"/>
    <property type="evidence" value="ECO:0007669"/>
    <property type="project" value="UniProtKB-ARBA"/>
</dbReference>
<keyword evidence="1" id="KW-0732">Signal</keyword>
<accession>A0A1H1PVK4</accession>
<dbReference type="RefSeq" id="WP_092444818.1">
    <property type="nucleotide sequence ID" value="NZ_LT629774.1"/>
</dbReference>
<dbReference type="SUPFAM" id="SSF49899">
    <property type="entry name" value="Concanavalin A-like lectins/glucanases"/>
    <property type="match status" value="1"/>
</dbReference>
<dbReference type="STRING" id="1249933.SAMN04489797_0984"/>